<evidence type="ECO:0000259" key="1">
    <source>
        <dbReference type="Pfam" id="PF12867"/>
    </source>
</evidence>
<evidence type="ECO:0000313" key="3">
    <source>
        <dbReference type="Proteomes" id="UP000321901"/>
    </source>
</evidence>
<protein>
    <submittedName>
        <fullName evidence="2">PadR family transcriptional regulator</fullName>
    </submittedName>
</protein>
<dbReference type="OrthoDB" id="5464839at2"/>
<dbReference type="AlphaFoldDB" id="A0A511Z7C3"/>
<comment type="caution">
    <text evidence="2">The sequence shown here is derived from an EMBL/GenBank/DDBJ whole genome shotgun (WGS) entry which is preliminary data.</text>
</comment>
<dbReference type="Proteomes" id="UP000321901">
    <property type="component" value="Unassembled WGS sequence"/>
</dbReference>
<dbReference type="InterPro" id="IPR034660">
    <property type="entry name" value="DinB/YfiT-like"/>
</dbReference>
<dbReference type="EMBL" id="BJYL01000021">
    <property type="protein sequence ID" value="GEN83353.1"/>
    <property type="molecule type" value="Genomic_DNA"/>
</dbReference>
<proteinExistence type="predicted"/>
<organism evidence="2 3">
    <name type="scientific">Sporosarcina luteola</name>
    <dbReference type="NCBI Taxonomy" id="582850"/>
    <lineage>
        <taxon>Bacteria</taxon>
        <taxon>Bacillati</taxon>
        <taxon>Bacillota</taxon>
        <taxon>Bacilli</taxon>
        <taxon>Bacillales</taxon>
        <taxon>Caryophanaceae</taxon>
        <taxon>Sporosarcina</taxon>
    </lineage>
</organism>
<dbReference type="Pfam" id="PF12867">
    <property type="entry name" value="DinB_2"/>
    <property type="match status" value="1"/>
</dbReference>
<accession>A0A511Z7C3</accession>
<dbReference type="InterPro" id="IPR024775">
    <property type="entry name" value="DinB-like"/>
</dbReference>
<name>A0A511Z7C3_9BACL</name>
<gene>
    <name evidence="2" type="ORF">SLU01_16650</name>
</gene>
<dbReference type="SUPFAM" id="SSF109854">
    <property type="entry name" value="DinB/YfiT-like putative metalloenzymes"/>
    <property type="match status" value="1"/>
</dbReference>
<reference evidence="2 3" key="1">
    <citation type="submission" date="2019-07" db="EMBL/GenBank/DDBJ databases">
        <title>Whole genome shotgun sequence of Sporosarcina luteola NBRC 105378.</title>
        <authorList>
            <person name="Hosoyama A."/>
            <person name="Uohara A."/>
            <person name="Ohji S."/>
            <person name="Ichikawa N."/>
        </authorList>
    </citation>
    <scope>NUCLEOTIDE SEQUENCE [LARGE SCALE GENOMIC DNA]</scope>
    <source>
        <strain evidence="2 3">NBRC 105378</strain>
    </source>
</reference>
<dbReference type="Gene3D" id="1.20.120.450">
    <property type="entry name" value="dinb family like domain"/>
    <property type="match status" value="1"/>
</dbReference>
<evidence type="ECO:0000313" key="2">
    <source>
        <dbReference type="EMBL" id="GEN83353.1"/>
    </source>
</evidence>
<sequence length="176" mass="20018">MVFEGNNKIRTKIYQVIDGLTDEEFNRKPSAHDWSPKQILEHLALMETYIAAKIAAELKNPESPRASKKIILLSGSLKVKGELPKATKPTDGFKTVSEMKEELHSSRIYLLDIYDGSCKDLLREKSFEHPNLGLMPLEQWFPVVGMYEKCHLKALKKTIIKLRIHGLASEIKSDAQ</sequence>
<feature type="domain" description="DinB-like" evidence="1">
    <location>
        <begin position="10"/>
        <end position="152"/>
    </location>
</feature>
<keyword evidence="3" id="KW-1185">Reference proteome</keyword>
<dbReference type="RefSeq" id="WP_147057201.1">
    <property type="nucleotide sequence ID" value="NZ_BJYL01000021.1"/>
</dbReference>